<dbReference type="GO" id="GO:0009380">
    <property type="term" value="C:excinuclease repair complex"/>
    <property type="evidence" value="ECO:0007669"/>
    <property type="project" value="InterPro"/>
</dbReference>
<evidence type="ECO:0000256" key="6">
    <source>
        <dbReference type="ARBA" id="ARBA00023236"/>
    </source>
</evidence>
<dbReference type="PANTHER" id="PTHR30562">
    <property type="entry name" value="UVRC/OXIDOREDUCTASE"/>
    <property type="match status" value="1"/>
</dbReference>
<dbReference type="CDD" id="cd10434">
    <property type="entry name" value="GIY-YIG_UvrC_Cho"/>
    <property type="match status" value="1"/>
</dbReference>
<dbReference type="GO" id="GO:0006289">
    <property type="term" value="P:nucleotide-excision repair"/>
    <property type="evidence" value="ECO:0007669"/>
    <property type="project" value="UniProtKB-UniRule"/>
</dbReference>
<dbReference type="InterPro" id="IPR050066">
    <property type="entry name" value="UvrABC_protein_C"/>
</dbReference>
<dbReference type="Gene3D" id="3.30.420.340">
    <property type="entry name" value="UvrC, RNAse H endonuclease domain"/>
    <property type="match status" value="1"/>
</dbReference>
<dbReference type="EMBL" id="AP012279">
    <property type="protein sequence ID" value="BAL79289.1"/>
    <property type="molecule type" value="Genomic_DNA"/>
</dbReference>
<feature type="domain" description="GIY-YIG" evidence="10">
    <location>
        <begin position="81"/>
        <end position="160"/>
    </location>
</feature>
<comment type="subunit">
    <text evidence="7">Interacts with UvrB in an incision complex.</text>
</comment>
<feature type="compositionally biased region" description="Low complexity" evidence="8">
    <location>
        <begin position="31"/>
        <end position="41"/>
    </location>
</feature>
<dbReference type="Pfam" id="PF08459">
    <property type="entry name" value="UvrC_RNaseH_dom"/>
    <property type="match status" value="1"/>
</dbReference>
<dbReference type="GO" id="GO:0003677">
    <property type="term" value="F:DNA binding"/>
    <property type="evidence" value="ECO:0007669"/>
    <property type="project" value="UniProtKB-UniRule"/>
</dbReference>
<dbReference type="RefSeq" id="WP_015688554.1">
    <property type="nucleotide sequence ID" value="NC_017082.1"/>
</dbReference>
<dbReference type="FunFam" id="3.40.1440.10:FF:000001">
    <property type="entry name" value="UvrABC system protein C"/>
    <property type="match status" value="1"/>
</dbReference>
<evidence type="ECO:0000259" key="9">
    <source>
        <dbReference type="PROSITE" id="PS50151"/>
    </source>
</evidence>
<dbReference type="Gene3D" id="3.40.1440.10">
    <property type="entry name" value="GIY-YIG endonuclease"/>
    <property type="match status" value="1"/>
</dbReference>
<sequence length="686" mass="76133">MVHDSTDNPDEARARKSPRAAATDTPPEGLTPPDLDPAAAGGDDEDEARLPDILEESGAVGEEPLATGHEAIERAVRLAPTSPGVYRMLSANADVLYVGKAKNVKKRLSNYARQSAPQPARILRMIAATVTVEIISTTTETEALLLEANLIKQLRPRFNVQLRDDKSFPYILITGDHWAPQILKHRGAQSRPGRYFGPFASAGAVNRTITALQRAFLIRSCTDSFFESRTRPCLLYQIRRCAGPCTREIDFPGYTTLVREATDFLSGKSQAVKQELAGEMEKASGELEFESAALYRDRLAALSAIQSQQGINPRTVEEADVFAIHQEGGFSCVEVFFFRTGQNWGNRAYFPRAEKTYTPEEVLGSFLAQFYDDKPPPKHILLSHEIEESELLANALSIKAGHKIEVTTPKRGEKKELVTHALTNAREALGRKLADTATQSRLLDAMAATLSLPHSPKRIEVYDNSHIQGTNAVGAMIVAGPDGFVKNQYRKFNIKSEGLTPGDDYGMMKEVLERRFKRLVNPPEEGAARTKEDDFPQWPDLVIIDGGRGQLNAVREIFTNLGLTQVSLMSVAKGPDRDAGRETLFMPEREAIKLEPRDPVLYFIQRLRDEAHRFVIGSHRKLRKKDIREAGLQEIPGIGPSRKRALLHHFGTLKEIERASIADLGKVPGVSAESARRIFDFFHPQG</sequence>
<evidence type="ECO:0000256" key="3">
    <source>
        <dbReference type="ARBA" id="ARBA00022769"/>
    </source>
</evidence>
<dbReference type="Gene3D" id="1.10.150.20">
    <property type="entry name" value="5' to 3' exonuclease, C-terminal subdomain"/>
    <property type="match status" value="1"/>
</dbReference>
<dbReference type="InterPro" id="IPR035901">
    <property type="entry name" value="GIY-YIG_endonuc_sf"/>
</dbReference>
<feature type="compositionally biased region" description="Basic and acidic residues" evidence="8">
    <location>
        <begin position="1"/>
        <end position="14"/>
    </location>
</feature>
<dbReference type="InterPro" id="IPR036876">
    <property type="entry name" value="UVR_dom_sf"/>
</dbReference>
<dbReference type="InterPro" id="IPR001162">
    <property type="entry name" value="UvrC_RNase_H_dom"/>
</dbReference>
<evidence type="ECO:0000256" key="4">
    <source>
        <dbReference type="ARBA" id="ARBA00022881"/>
    </source>
</evidence>
<comment type="similarity">
    <text evidence="7">Belongs to the UvrC family.</text>
</comment>
<dbReference type="InterPro" id="IPR038476">
    <property type="entry name" value="UvrC_RNase_H_dom_sf"/>
</dbReference>
<dbReference type="AlphaFoldDB" id="A0AAI8MIX2"/>
<dbReference type="KEGG" id="brs:S23_61010"/>
<name>A0AAI8MIX2_9BRAD</name>
<keyword evidence="5 7" id="KW-0234">DNA repair</keyword>
<reference evidence="12 13" key="1">
    <citation type="journal article" date="2012" name="Microbes Environ.">
        <title>Complete genome sequence of Bradyrhizobium sp. S23321: insights into symbiosis evolution in soil oligotrophs.</title>
        <authorList>
            <person name="Okubo T."/>
            <person name="Tsukui T."/>
            <person name="Maita H."/>
            <person name="Okamoto S."/>
            <person name="Oshima K."/>
            <person name="Fujisawa T."/>
            <person name="Saito A."/>
            <person name="Futamata H."/>
            <person name="Hattori R."/>
            <person name="Shimomura Y."/>
            <person name="Haruta S."/>
            <person name="Morimoto S."/>
            <person name="Wang Y."/>
            <person name="Sakai Y."/>
            <person name="Hattori M."/>
            <person name="Aizawa S."/>
            <person name="Nagashima K.V.P."/>
            <person name="Masuda S."/>
            <person name="Hattori T."/>
            <person name="Yamashita A."/>
            <person name="Bao Z."/>
            <person name="Hayatsu M."/>
            <person name="Kajiya-Kanegae H."/>
            <person name="Yoshinaga I."/>
            <person name="Sakamoto K."/>
            <person name="Toyota K."/>
            <person name="Nakao M."/>
            <person name="Kohara M."/>
            <person name="Anda M."/>
            <person name="Niwa R."/>
            <person name="Jung-Hwan P."/>
            <person name="Sameshima-Saito R."/>
            <person name="Tokuda S."/>
            <person name="Yamamoto S."/>
            <person name="Yamamoto S."/>
            <person name="Yokoyama T."/>
            <person name="Akutsu T."/>
            <person name="Nakamura Y."/>
            <person name="Nakahira-Yanaka Y."/>
            <person name="Takada Hoshino Y."/>
            <person name="Hirakawa H."/>
            <person name="Mitsui H."/>
            <person name="Terasawa K."/>
            <person name="Itakura M."/>
            <person name="Sato S."/>
            <person name="Ikeda-Ohtsubo W."/>
            <person name="Sakakura N."/>
            <person name="Kaminuma E."/>
            <person name="Minamisawa K."/>
        </authorList>
    </citation>
    <scope>NUCLEOTIDE SEQUENCE [LARGE SCALE GENOMIC DNA]</scope>
    <source>
        <strain evidence="12 13">S23321</strain>
    </source>
</reference>
<dbReference type="GO" id="GO:0009381">
    <property type="term" value="F:excinuclease ABC activity"/>
    <property type="evidence" value="ECO:0007669"/>
    <property type="project" value="UniProtKB-UniRule"/>
</dbReference>
<dbReference type="SUPFAM" id="SSF47781">
    <property type="entry name" value="RuvA domain 2-like"/>
    <property type="match status" value="1"/>
</dbReference>
<feature type="domain" description="UvrC family homology region profile" evidence="11">
    <location>
        <begin position="321"/>
        <end position="558"/>
    </location>
</feature>
<comment type="function">
    <text evidence="7">The UvrABC repair system catalyzes the recognition and processing of DNA lesions. UvrC both incises the 5' and 3' sides of the lesion. The N-terminal half is responsible for the 3' incision and the C-terminal half is responsible for the 5' incision.</text>
</comment>
<evidence type="ECO:0000256" key="7">
    <source>
        <dbReference type="HAMAP-Rule" id="MF_00203"/>
    </source>
</evidence>
<keyword evidence="3 7" id="KW-0228">DNA excision</keyword>
<feature type="domain" description="UVR" evidence="9">
    <location>
        <begin position="270"/>
        <end position="305"/>
    </location>
</feature>
<dbReference type="SUPFAM" id="SSF46600">
    <property type="entry name" value="C-terminal UvrC-binding domain of UvrB"/>
    <property type="match status" value="1"/>
</dbReference>
<dbReference type="HAMAP" id="MF_00203">
    <property type="entry name" value="UvrC"/>
    <property type="match status" value="1"/>
</dbReference>
<dbReference type="Pfam" id="PF22920">
    <property type="entry name" value="UvrC_RNaseH"/>
    <property type="match status" value="1"/>
</dbReference>
<dbReference type="Proteomes" id="UP000007886">
    <property type="component" value="Chromosome"/>
</dbReference>
<evidence type="ECO:0000313" key="12">
    <source>
        <dbReference type="EMBL" id="BAL79289.1"/>
    </source>
</evidence>
<dbReference type="GO" id="GO:0009432">
    <property type="term" value="P:SOS response"/>
    <property type="evidence" value="ECO:0007669"/>
    <property type="project" value="UniProtKB-UniRule"/>
</dbReference>
<dbReference type="InterPro" id="IPR010994">
    <property type="entry name" value="RuvA_2-like"/>
</dbReference>
<keyword evidence="1 7" id="KW-0963">Cytoplasm</keyword>
<dbReference type="SUPFAM" id="SSF82771">
    <property type="entry name" value="GIY-YIG endonuclease"/>
    <property type="match status" value="1"/>
</dbReference>
<evidence type="ECO:0000256" key="5">
    <source>
        <dbReference type="ARBA" id="ARBA00023204"/>
    </source>
</evidence>
<dbReference type="InterPro" id="IPR001943">
    <property type="entry name" value="UVR_dom"/>
</dbReference>
<evidence type="ECO:0000256" key="8">
    <source>
        <dbReference type="SAM" id="MobiDB-lite"/>
    </source>
</evidence>
<dbReference type="InterPro" id="IPR003583">
    <property type="entry name" value="Hlx-hairpin-Hlx_DNA-bd_motif"/>
</dbReference>
<dbReference type="Pfam" id="PF14520">
    <property type="entry name" value="HHH_5"/>
    <property type="match status" value="1"/>
</dbReference>
<comment type="subcellular location">
    <subcellularLocation>
        <location evidence="7">Cytoplasm</location>
    </subcellularLocation>
</comment>
<evidence type="ECO:0000256" key="2">
    <source>
        <dbReference type="ARBA" id="ARBA00022763"/>
    </source>
</evidence>
<dbReference type="Gene3D" id="4.10.860.10">
    <property type="entry name" value="UVR domain"/>
    <property type="match status" value="1"/>
</dbReference>
<gene>
    <name evidence="7 12" type="primary">uvrC</name>
    <name evidence="12" type="ORF">S23_61010</name>
</gene>
<evidence type="ECO:0000313" key="13">
    <source>
        <dbReference type="Proteomes" id="UP000007886"/>
    </source>
</evidence>
<proteinExistence type="inferred from homology"/>
<dbReference type="PANTHER" id="PTHR30562:SF1">
    <property type="entry name" value="UVRABC SYSTEM PROTEIN C"/>
    <property type="match status" value="1"/>
</dbReference>
<dbReference type="SMART" id="SM00465">
    <property type="entry name" value="GIYc"/>
    <property type="match status" value="1"/>
</dbReference>
<dbReference type="PROSITE" id="PS50165">
    <property type="entry name" value="UVRC"/>
    <property type="match status" value="1"/>
</dbReference>
<dbReference type="FunFam" id="3.30.420.340:FF:000001">
    <property type="entry name" value="UvrABC system protein C"/>
    <property type="match status" value="1"/>
</dbReference>
<dbReference type="Pfam" id="PF02151">
    <property type="entry name" value="UVR"/>
    <property type="match status" value="1"/>
</dbReference>
<dbReference type="GO" id="GO:0005737">
    <property type="term" value="C:cytoplasm"/>
    <property type="evidence" value="ECO:0007669"/>
    <property type="project" value="UniProtKB-SubCell"/>
</dbReference>
<dbReference type="InterPro" id="IPR004791">
    <property type="entry name" value="UvrC"/>
</dbReference>
<keyword evidence="2 7" id="KW-0227">DNA damage</keyword>
<dbReference type="InterPro" id="IPR000305">
    <property type="entry name" value="GIY-YIG_endonuc"/>
</dbReference>
<dbReference type="NCBIfam" id="TIGR00194">
    <property type="entry name" value="uvrC"/>
    <property type="match status" value="1"/>
</dbReference>
<protein>
    <recommendedName>
        <fullName evidence="7">UvrABC system protein C</fullName>
        <shortName evidence="7">Protein UvrC</shortName>
    </recommendedName>
    <alternativeName>
        <fullName evidence="7">Excinuclease ABC subunit C</fullName>
    </alternativeName>
</protein>
<organism evidence="12 13">
    <name type="scientific">Bradyrhizobium cosmicum</name>
    <dbReference type="NCBI Taxonomy" id="1404864"/>
    <lineage>
        <taxon>Bacteria</taxon>
        <taxon>Pseudomonadati</taxon>
        <taxon>Pseudomonadota</taxon>
        <taxon>Alphaproteobacteria</taxon>
        <taxon>Hyphomicrobiales</taxon>
        <taxon>Nitrobacteraceae</taxon>
        <taxon>Bradyrhizobium</taxon>
    </lineage>
</organism>
<dbReference type="Pfam" id="PF01541">
    <property type="entry name" value="GIY-YIG"/>
    <property type="match status" value="1"/>
</dbReference>
<evidence type="ECO:0000259" key="11">
    <source>
        <dbReference type="PROSITE" id="PS50165"/>
    </source>
</evidence>
<dbReference type="PROSITE" id="PS50164">
    <property type="entry name" value="GIY_YIG"/>
    <property type="match status" value="1"/>
</dbReference>
<dbReference type="PROSITE" id="PS50151">
    <property type="entry name" value="UVR"/>
    <property type="match status" value="1"/>
</dbReference>
<keyword evidence="4 7" id="KW-0267">Excision nuclease</keyword>
<evidence type="ECO:0000256" key="1">
    <source>
        <dbReference type="ARBA" id="ARBA00022490"/>
    </source>
</evidence>
<feature type="region of interest" description="Disordered" evidence="8">
    <location>
        <begin position="1"/>
        <end position="48"/>
    </location>
</feature>
<keyword evidence="6 7" id="KW-0742">SOS response</keyword>
<evidence type="ECO:0000259" key="10">
    <source>
        <dbReference type="PROSITE" id="PS50164"/>
    </source>
</evidence>
<accession>A0AAI8MIX2</accession>
<dbReference type="SMART" id="SM00278">
    <property type="entry name" value="HhH1"/>
    <property type="match status" value="2"/>
</dbReference>
<keyword evidence="13" id="KW-1185">Reference proteome</keyword>
<dbReference type="NCBIfam" id="NF001824">
    <property type="entry name" value="PRK00558.1-5"/>
    <property type="match status" value="1"/>
</dbReference>
<dbReference type="InterPro" id="IPR047296">
    <property type="entry name" value="GIY-YIG_UvrC_Cho"/>
</dbReference>